<reference evidence="3 4" key="1">
    <citation type="submission" date="2018-08" db="EMBL/GenBank/DDBJ databases">
        <title>Genomic investigation of the strawberry pathogen Phytophthora fragariae indicates pathogenicity is determined by transcriptional variation in three key races.</title>
        <authorList>
            <person name="Adams T.M."/>
            <person name="Armitage A.D."/>
            <person name="Sobczyk M.K."/>
            <person name="Bates H.J."/>
            <person name="Dunwell J.M."/>
            <person name="Nellist C.F."/>
            <person name="Harrison R.J."/>
        </authorList>
    </citation>
    <scope>NUCLEOTIDE SEQUENCE [LARGE SCALE GENOMIC DNA]</scope>
    <source>
        <strain evidence="3 4">SCRP333</strain>
    </source>
</reference>
<protein>
    <recommendedName>
        <fullName evidence="2">HTH psq-type domain-containing protein</fullName>
    </recommendedName>
</protein>
<gene>
    <name evidence="3" type="ORF">PR003_g24666</name>
</gene>
<evidence type="ECO:0000313" key="4">
    <source>
        <dbReference type="Proteomes" id="UP000434957"/>
    </source>
</evidence>
<evidence type="ECO:0000259" key="2">
    <source>
        <dbReference type="Pfam" id="PF05225"/>
    </source>
</evidence>
<evidence type="ECO:0000313" key="3">
    <source>
        <dbReference type="EMBL" id="KAE9292801.1"/>
    </source>
</evidence>
<dbReference type="InterPro" id="IPR009057">
    <property type="entry name" value="Homeodomain-like_sf"/>
</dbReference>
<dbReference type="EMBL" id="QXFT01002814">
    <property type="protein sequence ID" value="KAE9292801.1"/>
    <property type="molecule type" value="Genomic_DNA"/>
</dbReference>
<name>A0A6A4CW39_9STRA</name>
<feature type="domain" description="HTH psq-type" evidence="2">
    <location>
        <begin position="12"/>
        <end position="51"/>
    </location>
</feature>
<dbReference type="Pfam" id="PF05225">
    <property type="entry name" value="HTH_psq"/>
    <property type="match status" value="1"/>
</dbReference>
<organism evidence="3 4">
    <name type="scientific">Phytophthora rubi</name>
    <dbReference type="NCBI Taxonomy" id="129364"/>
    <lineage>
        <taxon>Eukaryota</taxon>
        <taxon>Sar</taxon>
        <taxon>Stramenopiles</taxon>
        <taxon>Oomycota</taxon>
        <taxon>Peronosporomycetes</taxon>
        <taxon>Peronosporales</taxon>
        <taxon>Peronosporaceae</taxon>
        <taxon>Phytophthora</taxon>
    </lineage>
</organism>
<keyword evidence="4" id="KW-1185">Reference proteome</keyword>
<dbReference type="AlphaFoldDB" id="A0A6A4CW39"/>
<sequence length="67" mass="7415">MVKVIDPEASRQDQMKKAVEAVNTKRMSIRKAAASFGVDKSSLHRRTTRQVPLNARPGPNPILTEGE</sequence>
<dbReference type="SUPFAM" id="SSF46689">
    <property type="entry name" value="Homeodomain-like"/>
    <property type="match status" value="1"/>
</dbReference>
<dbReference type="Gene3D" id="1.10.10.60">
    <property type="entry name" value="Homeodomain-like"/>
    <property type="match status" value="1"/>
</dbReference>
<evidence type="ECO:0000256" key="1">
    <source>
        <dbReference type="SAM" id="MobiDB-lite"/>
    </source>
</evidence>
<dbReference type="Proteomes" id="UP000434957">
    <property type="component" value="Unassembled WGS sequence"/>
</dbReference>
<accession>A0A6A4CW39</accession>
<proteinExistence type="predicted"/>
<feature type="region of interest" description="Disordered" evidence="1">
    <location>
        <begin position="39"/>
        <end position="67"/>
    </location>
</feature>
<dbReference type="InterPro" id="IPR007889">
    <property type="entry name" value="HTH_Psq"/>
</dbReference>
<comment type="caution">
    <text evidence="3">The sequence shown here is derived from an EMBL/GenBank/DDBJ whole genome shotgun (WGS) entry which is preliminary data.</text>
</comment>
<feature type="non-terminal residue" evidence="3">
    <location>
        <position position="67"/>
    </location>
</feature>
<dbReference type="GO" id="GO:0003677">
    <property type="term" value="F:DNA binding"/>
    <property type="evidence" value="ECO:0007669"/>
    <property type="project" value="InterPro"/>
</dbReference>